<evidence type="ECO:0000313" key="4">
    <source>
        <dbReference type="Proteomes" id="UP000800082"/>
    </source>
</evidence>
<accession>A0A6A5RZ13</accession>
<dbReference type="Pfam" id="PF20253">
    <property type="entry name" value="DUF6604"/>
    <property type="match status" value="1"/>
</dbReference>
<feature type="domain" description="DUF6604" evidence="2">
    <location>
        <begin position="89"/>
        <end position="211"/>
    </location>
</feature>
<evidence type="ECO:0000256" key="1">
    <source>
        <dbReference type="SAM" id="MobiDB-lite"/>
    </source>
</evidence>
<dbReference type="GeneID" id="54346257"/>
<dbReference type="EMBL" id="ML978958">
    <property type="protein sequence ID" value="KAF1932873.1"/>
    <property type="molecule type" value="Genomic_DNA"/>
</dbReference>
<protein>
    <recommendedName>
        <fullName evidence="2">DUF6604 domain-containing protein</fullName>
    </recommendedName>
</protein>
<evidence type="ECO:0000313" key="3">
    <source>
        <dbReference type="EMBL" id="KAF1932873.1"/>
    </source>
</evidence>
<dbReference type="AlphaFoldDB" id="A0A6A5RZ13"/>
<name>A0A6A5RZ13_9PLEO</name>
<dbReference type="InterPro" id="IPR046539">
    <property type="entry name" value="DUF6604"/>
</dbReference>
<sequence length="212" mass="23247">MRHYRSVQGRLFVESGKSSHVVVTCLYALLPPLSSNYSADSRPLTSQVINLPSSSVPLSAIISKPVLLPFISITMVTHFEPPLGSTFWAYRQATNDVVQWIASSARSSGSVASLFEEARPTTHRSFVQKLKDKEVARPSLMDKLKGRKRQPARPAKPTSKTADGSSSSEFEISYKVLSKLGRAIANTSKVEVDYNVLVVLQGIIHARKGFAT</sequence>
<dbReference type="Proteomes" id="UP000800082">
    <property type="component" value="Unassembled WGS sequence"/>
</dbReference>
<organism evidence="3 4">
    <name type="scientific">Didymella exigua CBS 183.55</name>
    <dbReference type="NCBI Taxonomy" id="1150837"/>
    <lineage>
        <taxon>Eukaryota</taxon>
        <taxon>Fungi</taxon>
        <taxon>Dikarya</taxon>
        <taxon>Ascomycota</taxon>
        <taxon>Pezizomycotina</taxon>
        <taxon>Dothideomycetes</taxon>
        <taxon>Pleosporomycetidae</taxon>
        <taxon>Pleosporales</taxon>
        <taxon>Pleosporineae</taxon>
        <taxon>Didymellaceae</taxon>
        <taxon>Didymella</taxon>
    </lineage>
</organism>
<reference evidence="3" key="1">
    <citation type="journal article" date="2020" name="Stud. Mycol.">
        <title>101 Dothideomycetes genomes: a test case for predicting lifestyles and emergence of pathogens.</title>
        <authorList>
            <person name="Haridas S."/>
            <person name="Albert R."/>
            <person name="Binder M."/>
            <person name="Bloem J."/>
            <person name="Labutti K."/>
            <person name="Salamov A."/>
            <person name="Andreopoulos B."/>
            <person name="Baker S."/>
            <person name="Barry K."/>
            <person name="Bills G."/>
            <person name="Bluhm B."/>
            <person name="Cannon C."/>
            <person name="Castanera R."/>
            <person name="Culley D."/>
            <person name="Daum C."/>
            <person name="Ezra D."/>
            <person name="Gonzalez J."/>
            <person name="Henrissat B."/>
            <person name="Kuo A."/>
            <person name="Liang C."/>
            <person name="Lipzen A."/>
            <person name="Lutzoni F."/>
            <person name="Magnuson J."/>
            <person name="Mondo S."/>
            <person name="Nolan M."/>
            <person name="Ohm R."/>
            <person name="Pangilinan J."/>
            <person name="Park H.-J."/>
            <person name="Ramirez L."/>
            <person name="Alfaro M."/>
            <person name="Sun H."/>
            <person name="Tritt A."/>
            <person name="Yoshinaga Y."/>
            <person name="Zwiers L.-H."/>
            <person name="Turgeon B."/>
            <person name="Goodwin S."/>
            <person name="Spatafora J."/>
            <person name="Crous P."/>
            <person name="Grigoriev I."/>
        </authorList>
    </citation>
    <scope>NUCLEOTIDE SEQUENCE</scope>
    <source>
        <strain evidence="3">CBS 183.55</strain>
    </source>
</reference>
<gene>
    <name evidence="3" type="ORF">M421DRAFT_251567</name>
</gene>
<dbReference type="RefSeq" id="XP_033453121.1">
    <property type="nucleotide sequence ID" value="XM_033588610.1"/>
</dbReference>
<evidence type="ECO:0000259" key="2">
    <source>
        <dbReference type="Pfam" id="PF20253"/>
    </source>
</evidence>
<proteinExistence type="predicted"/>
<dbReference type="OrthoDB" id="3640263at2759"/>
<keyword evidence="4" id="KW-1185">Reference proteome</keyword>
<feature type="region of interest" description="Disordered" evidence="1">
    <location>
        <begin position="138"/>
        <end position="166"/>
    </location>
</feature>